<proteinExistence type="predicted"/>
<keyword evidence="4" id="KW-0408">Iron</keyword>
<dbReference type="InterPro" id="IPR023404">
    <property type="entry name" value="rSAM_horseshoe"/>
</dbReference>
<keyword evidence="2" id="KW-0949">S-adenosyl-L-methionine</keyword>
<comment type="cofactor">
    <cofactor evidence="1">
        <name>[4Fe-4S] cluster</name>
        <dbReference type="ChEBI" id="CHEBI:49883"/>
    </cofactor>
</comment>
<evidence type="ECO:0000256" key="3">
    <source>
        <dbReference type="ARBA" id="ARBA00022723"/>
    </source>
</evidence>
<dbReference type="PANTHER" id="PTHR43409">
    <property type="entry name" value="ANAEROBIC MAGNESIUM-PROTOPORPHYRIN IX MONOMETHYL ESTER CYCLASE-RELATED"/>
    <property type="match status" value="1"/>
</dbReference>
<feature type="domain" description="Elp3/MiaA/NifB-like radical SAM core" evidence="6">
    <location>
        <begin position="201"/>
        <end position="422"/>
    </location>
</feature>
<dbReference type="GO" id="GO:0031419">
    <property type="term" value="F:cobalamin binding"/>
    <property type="evidence" value="ECO:0007669"/>
    <property type="project" value="InterPro"/>
</dbReference>
<dbReference type="InterPro" id="IPR007197">
    <property type="entry name" value="rSAM"/>
</dbReference>
<evidence type="ECO:0000256" key="1">
    <source>
        <dbReference type="ARBA" id="ARBA00001966"/>
    </source>
</evidence>
<keyword evidence="3" id="KW-0479">Metal-binding</keyword>
<accession>A0A381T2M8</accession>
<dbReference type="GO" id="GO:0046872">
    <property type="term" value="F:metal ion binding"/>
    <property type="evidence" value="ECO:0007669"/>
    <property type="project" value="UniProtKB-KW"/>
</dbReference>
<dbReference type="EMBL" id="UINC01003932">
    <property type="protein sequence ID" value="SVA10452.1"/>
    <property type="molecule type" value="Genomic_DNA"/>
</dbReference>
<dbReference type="Pfam" id="PF04055">
    <property type="entry name" value="Radical_SAM"/>
    <property type="match status" value="1"/>
</dbReference>
<dbReference type="Gene3D" id="3.80.30.20">
    <property type="entry name" value="tm_1862 like domain"/>
    <property type="match status" value="1"/>
</dbReference>
<dbReference type="InterPro" id="IPR006158">
    <property type="entry name" value="Cobalamin-bd"/>
</dbReference>
<dbReference type="GO" id="GO:0003824">
    <property type="term" value="F:catalytic activity"/>
    <property type="evidence" value="ECO:0007669"/>
    <property type="project" value="InterPro"/>
</dbReference>
<dbReference type="InterPro" id="IPR058240">
    <property type="entry name" value="rSAM_sf"/>
</dbReference>
<dbReference type="SFLD" id="SFLDG01082">
    <property type="entry name" value="B12-binding_domain_containing"/>
    <property type="match status" value="1"/>
</dbReference>
<dbReference type="SMART" id="SM00729">
    <property type="entry name" value="Elp3"/>
    <property type="match status" value="1"/>
</dbReference>
<dbReference type="SUPFAM" id="SSF102114">
    <property type="entry name" value="Radical SAM enzymes"/>
    <property type="match status" value="1"/>
</dbReference>
<dbReference type="GO" id="GO:0051536">
    <property type="term" value="F:iron-sulfur cluster binding"/>
    <property type="evidence" value="ECO:0007669"/>
    <property type="project" value="UniProtKB-KW"/>
</dbReference>
<keyword evidence="5" id="KW-0411">Iron-sulfur</keyword>
<name>A0A381T2M8_9ZZZZ</name>
<evidence type="ECO:0000256" key="4">
    <source>
        <dbReference type="ARBA" id="ARBA00023004"/>
    </source>
</evidence>
<sequence>MNGALKMSRIRRVMLVQPESPGGNFEYVVIPRQGLLFLSGALQQSEGSYLYERELHFEDRSGKLDIEKDLYGVDVLMISALINEAPRAYEIGRLAKQNYPNIISIGGGPHMTPLAEEAIREGKFDVIVLREGEDIIAQLTDVLLTYKDADLIKELHKIPGIAFMEDNHLVETPRRGLISPDFVPLPDFYSIRDLTPSKPLMGGVLETVRGCTEKCTYCQVIQQFLGYRMISRETELARLTQLQKMAEDGLISTNRDNRFSVFVSDDLHPPPLRAVKFRNERLERIKSWKGYTDDMYLICQSRAEIGQDLELSEALRDINMEMLYVGVESDDAKNLEYVKKRQEPGQVFKDLVSLNNMGFSVVAMTIIGLPHDTEKSIMEMAARITAVSKYQTANWLTPLPATSNWDDLVPLNENGEVLEKGEMRPYHLYTGRQFVHHDQRWSMKESRNLFDLYQSKLNPVDTLYSRLFRISERYRKMSNATNLSAGKEVSYKNQNLEYAKNIVASALLEKGVEITYEKTSLTKSLGHTNTTTINMLSKI</sequence>
<dbReference type="SFLD" id="SFLDS00029">
    <property type="entry name" value="Radical_SAM"/>
    <property type="match status" value="1"/>
</dbReference>
<dbReference type="InterPro" id="IPR051198">
    <property type="entry name" value="BchE-like"/>
</dbReference>
<evidence type="ECO:0000313" key="7">
    <source>
        <dbReference type="EMBL" id="SVA10452.1"/>
    </source>
</evidence>
<evidence type="ECO:0000256" key="5">
    <source>
        <dbReference type="ARBA" id="ARBA00023014"/>
    </source>
</evidence>
<dbReference type="Pfam" id="PF02310">
    <property type="entry name" value="B12-binding"/>
    <property type="match status" value="1"/>
</dbReference>
<dbReference type="AlphaFoldDB" id="A0A381T2M8"/>
<evidence type="ECO:0000256" key="2">
    <source>
        <dbReference type="ARBA" id="ARBA00022691"/>
    </source>
</evidence>
<protein>
    <recommendedName>
        <fullName evidence="6">Elp3/MiaA/NifB-like radical SAM core domain-containing protein</fullName>
    </recommendedName>
</protein>
<organism evidence="7">
    <name type="scientific">marine metagenome</name>
    <dbReference type="NCBI Taxonomy" id="408172"/>
    <lineage>
        <taxon>unclassified sequences</taxon>
        <taxon>metagenomes</taxon>
        <taxon>ecological metagenomes</taxon>
    </lineage>
</organism>
<dbReference type="CDD" id="cd02068">
    <property type="entry name" value="radical_SAM_B12_BD"/>
    <property type="match status" value="1"/>
</dbReference>
<reference evidence="7" key="1">
    <citation type="submission" date="2018-05" db="EMBL/GenBank/DDBJ databases">
        <authorList>
            <person name="Lanie J.A."/>
            <person name="Ng W.-L."/>
            <person name="Kazmierczak K.M."/>
            <person name="Andrzejewski T.M."/>
            <person name="Davidsen T.M."/>
            <person name="Wayne K.J."/>
            <person name="Tettelin H."/>
            <person name="Glass J.I."/>
            <person name="Rusch D."/>
            <person name="Podicherti R."/>
            <person name="Tsui H.-C.T."/>
            <person name="Winkler M.E."/>
        </authorList>
    </citation>
    <scope>NUCLEOTIDE SEQUENCE</scope>
</reference>
<dbReference type="InterPro" id="IPR006638">
    <property type="entry name" value="Elp3/MiaA/NifB-like_rSAM"/>
</dbReference>
<gene>
    <name evidence="7" type="ORF">METZ01_LOCUS63306</name>
</gene>
<dbReference type="Gene3D" id="3.40.50.280">
    <property type="entry name" value="Cobalamin-binding domain"/>
    <property type="match status" value="1"/>
</dbReference>
<evidence type="ECO:0000259" key="6">
    <source>
        <dbReference type="SMART" id="SM00729"/>
    </source>
</evidence>